<evidence type="ECO:0000256" key="5">
    <source>
        <dbReference type="ARBA" id="ARBA00022840"/>
    </source>
</evidence>
<dbReference type="OMA" id="PEDECWS"/>
<dbReference type="GO" id="GO:0006952">
    <property type="term" value="P:defense response"/>
    <property type="evidence" value="ECO:0007669"/>
    <property type="project" value="UniProtKB-KW"/>
</dbReference>
<protein>
    <submittedName>
        <fullName evidence="10">Disease resistance protein</fullName>
    </submittedName>
</protein>
<dbReference type="Gene3D" id="1.10.10.10">
    <property type="entry name" value="Winged helix-like DNA-binding domain superfamily/Winged helix DNA-binding domain"/>
    <property type="match status" value="1"/>
</dbReference>
<evidence type="ECO:0000313" key="10">
    <source>
        <dbReference type="EMBL" id="OMP03361.1"/>
    </source>
</evidence>
<dbReference type="Pfam" id="PF00931">
    <property type="entry name" value="NB-ARC"/>
    <property type="match status" value="1"/>
</dbReference>
<name>A0A1R3K8E5_COCAP</name>
<evidence type="ECO:0000256" key="1">
    <source>
        <dbReference type="ARBA" id="ARBA00022614"/>
    </source>
</evidence>
<dbReference type="Pfam" id="PF25019">
    <property type="entry name" value="LRR_R13L1-DRL21"/>
    <property type="match status" value="1"/>
</dbReference>
<dbReference type="InterPro" id="IPR058922">
    <property type="entry name" value="WHD_DRP"/>
</dbReference>
<dbReference type="Pfam" id="PF18052">
    <property type="entry name" value="Rx_N"/>
    <property type="match status" value="1"/>
</dbReference>
<dbReference type="SUPFAM" id="SSF52540">
    <property type="entry name" value="P-loop containing nucleoside triphosphate hydrolases"/>
    <property type="match status" value="1"/>
</dbReference>
<dbReference type="PANTHER" id="PTHR36766:SF70">
    <property type="entry name" value="DISEASE RESISTANCE PROTEIN RGA4"/>
    <property type="match status" value="1"/>
</dbReference>
<evidence type="ECO:0000259" key="6">
    <source>
        <dbReference type="Pfam" id="PF00931"/>
    </source>
</evidence>
<feature type="domain" description="R13L1/DRL21-like LRR repeat region" evidence="9">
    <location>
        <begin position="692"/>
        <end position="815"/>
    </location>
</feature>
<dbReference type="InterPro" id="IPR002182">
    <property type="entry name" value="NB-ARC"/>
</dbReference>
<feature type="domain" description="Disease resistance N-terminal" evidence="7">
    <location>
        <begin position="12"/>
        <end position="99"/>
    </location>
</feature>
<dbReference type="GO" id="GO:0051707">
    <property type="term" value="P:response to other organism"/>
    <property type="evidence" value="ECO:0007669"/>
    <property type="project" value="UniProtKB-ARBA"/>
</dbReference>
<dbReference type="Gene3D" id="1.10.8.430">
    <property type="entry name" value="Helical domain of apoptotic protease-activating factors"/>
    <property type="match status" value="1"/>
</dbReference>
<evidence type="ECO:0000259" key="9">
    <source>
        <dbReference type="Pfam" id="PF25019"/>
    </source>
</evidence>
<keyword evidence="3" id="KW-0547">Nucleotide-binding</keyword>
<evidence type="ECO:0000313" key="11">
    <source>
        <dbReference type="Proteomes" id="UP000188268"/>
    </source>
</evidence>
<evidence type="ECO:0000256" key="2">
    <source>
        <dbReference type="ARBA" id="ARBA00022737"/>
    </source>
</evidence>
<dbReference type="EMBL" id="AWWV01006072">
    <property type="protein sequence ID" value="OMP03361.1"/>
    <property type="molecule type" value="Genomic_DNA"/>
</dbReference>
<dbReference type="GO" id="GO:0005524">
    <property type="term" value="F:ATP binding"/>
    <property type="evidence" value="ECO:0007669"/>
    <property type="project" value="UniProtKB-KW"/>
</dbReference>
<dbReference type="STRING" id="210143.A0A1R3K8E5"/>
<dbReference type="Gramene" id="OMP03361">
    <property type="protein sequence ID" value="OMP03361"/>
    <property type="gene ID" value="CCACVL1_02458"/>
</dbReference>
<feature type="domain" description="Disease resistance protein winged helix" evidence="8">
    <location>
        <begin position="438"/>
        <end position="506"/>
    </location>
</feature>
<dbReference type="InterPro" id="IPR056789">
    <property type="entry name" value="LRR_R13L1-DRL21"/>
</dbReference>
<organism evidence="10 11">
    <name type="scientific">Corchorus capsularis</name>
    <name type="common">Jute</name>
    <dbReference type="NCBI Taxonomy" id="210143"/>
    <lineage>
        <taxon>Eukaryota</taxon>
        <taxon>Viridiplantae</taxon>
        <taxon>Streptophyta</taxon>
        <taxon>Embryophyta</taxon>
        <taxon>Tracheophyta</taxon>
        <taxon>Spermatophyta</taxon>
        <taxon>Magnoliopsida</taxon>
        <taxon>eudicotyledons</taxon>
        <taxon>Gunneridae</taxon>
        <taxon>Pentapetalae</taxon>
        <taxon>rosids</taxon>
        <taxon>malvids</taxon>
        <taxon>Malvales</taxon>
        <taxon>Malvaceae</taxon>
        <taxon>Grewioideae</taxon>
        <taxon>Apeibeae</taxon>
        <taxon>Corchorus</taxon>
    </lineage>
</organism>
<dbReference type="InterPro" id="IPR032675">
    <property type="entry name" value="LRR_dom_sf"/>
</dbReference>
<dbReference type="InterPro" id="IPR041118">
    <property type="entry name" value="Rx_N"/>
</dbReference>
<dbReference type="InterPro" id="IPR036388">
    <property type="entry name" value="WH-like_DNA-bd_sf"/>
</dbReference>
<keyword evidence="4" id="KW-0611">Plant defense</keyword>
<dbReference type="PRINTS" id="PR00364">
    <property type="entry name" value="DISEASERSIST"/>
</dbReference>
<dbReference type="PANTHER" id="PTHR36766">
    <property type="entry name" value="PLANT BROAD-SPECTRUM MILDEW RESISTANCE PROTEIN RPW8"/>
    <property type="match status" value="1"/>
</dbReference>
<feature type="domain" description="NB-ARC" evidence="6">
    <location>
        <begin position="185"/>
        <end position="345"/>
    </location>
</feature>
<keyword evidence="11" id="KW-1185">Reference proteome</keyword>
<keyword evidence="2" id="KW-0677">Repeat</keyword>
<evidence type="ECO:0000259" key="8">
    <source>
        <dbReference type="Pfam" id="PF23559"/>
    </source>
</evidence>
<evidence type="ECO:0000256" key="3">
    <source>
        <dbReference type="ARBA" id="ARBA00022741"/>
    </source>
</evidence>
<evidence type="ECO:0000256" key="4">
    <source>
        <dbReference type="ARBA" id="ARBA00022821"/>
    </source>
</evidence>
<dbReference type="Gene3D" id="3.40.50.300">
    <property type="entry name" value="P-loop containing nucleotide triphosphate hydrolases"/>
    <property type="match status" value="1"/>
</dbReference>
<dbReference type="InterPro" id="IPR042197">
    <property type="entry name" value="Apaf_helical"/>
</dbReference>
<accession>A0A1R3K8E5</accession>
<keyword evidence="1" id="KW-0433">Leucine-rich repeat</keyword>
<dbReference type="InterPro" id="IPR027417">
    <property type="entry name" value="P-loop_NTPase"/>
</dbReference>
<comment type="caution">
    <text evidence="10">The sequence shown here is derived from an EMBL/GenBank/DDBJ whole genome shotgun (WGS) entry which is preliminary data.</text>
</comment>
<proteinExistence type="predicted"/>
<dbReference type="Pfam" id="PF23559">
    <property type="entry name" value="WHD_DRP"/>
    <property type="match status" value="1"/>
</dbReference>
<dbReference type="Gene3D" id="1.20.5.4130">
    <property type="match status" value="1"/>
</dbReference>
<sequence>MADPVSIIVEPIVSNIIETVASLIKEELVDQGAKEEVKKLSSNLTTIQAVLEDAEQRQLDAADNRSLRDWLAKLRDAAYDAQDILESFTTETFLWKRKQQVRKTPTPFSLISKISYKSSFAYKIKEISVKFDEISKEKNNFHLNASNQGGRPHQNFSHISSIVDTADVFGREPDRDRLIDLMISNEFDTEADISIIPIIGMAGLGKTTLAQLIYNDERVKNHFESRMWVCVTKEFNLRRILKEMIEYAYHTGLTSDLPINTLISVFLDIMAGKNFLLVLDDVWIENYQEWEQLQRLLKQVGKGSRVLVTTRSTTVCDIVGTKPPYNLEYLPEDECWSLFKKIVCKDGNSLDGTSPKELEEIGWKIVEKCQGLPLAVKAIGGLLRGKVDVNKWNQILGDSILELDKEGKSNRPEILPALRLSYYHLPSCLKQCYAFCSVFPKAFDFDRKELVKLWMAEGFIQPRGKDGAEETGIEYFNELLMRSFFQILNVDNKVRYRMHDLIHDLAVSVSSPLSCQVKDNESFIFSGNARHISILGQDVETPTLQIIEKSNKLRTFLLLGESSRSLGHMLDKMFHSLNYIRVLDLSSSLLSELPSSIEKLKLLRYLDLSRTEIKVLPNSICNLCNLQILKLLGCLWLFKLPKRLGNMVNLRYLELDEMFWFKCRMLPPRMGNLTSLQNLHAFPVSGTSGHGIEELKDMANLTGTLHISKLENAVNVADAKLKEKETLQKLVLEWSDKDFKQQDEDRATRNLEDLQPHSNLQELALHHFKGSYFPLWMTNGVLQNLVTLSLIHCTKCTTICVGQLACLRKLCIKGMLELEEWPEDECLPLGRLQISNCPKLRRVPNWMPNLRVLKIKKCDSLKALPTAPSLMFLTLVDNLVLENWQEGMCIIAQDHHGNQVGQPKSTLIDLLELKIENCPNIEALPQICAPQKLEITRCGRITALPAPEFSRRLQHLALDKCYDGTLVRAIPNTNSLYSLVISNISNLNSFPKLPHLQGLKSLYISDCKDLTSLSEEEGSLKSLSSLQLLSVRGCSMLESFPDEGLPAGLECLIIGSCPILKSLGSKDTLNSLLSLKDLYLEDCPLIQSFPEGGLPSSLIHLEIHGCPQLIEECQKDLRVTEWPKIMHVTDRVIDSIKLPSAPELPKKKRLTPLIGCNKEKGGLEYYALDRHIKGKTPLESMHKFPKLDSTEEDSIEDDGEIIPSESEALLDILDEKQVNQHGETSCNNSSWFPCIFRTPFPGLKSQEPLLVSIGPYYRGKNLPLDKYKYSSLEKFLSRTRNQDKDLYFFVRMMVKLEQHARRCYSENMSIASPGFVEMMLVDACFIMEVLRHFGRNEESEDGFLLFSALKPWQIPILVQDMLMLENQIPFFILQNLFDLTEGDEAVAKVSVPLTTMALEFFNLAFPRSVDFTSKFNHLEAPRHLLDLFLKTICPSKASTTSLSNRFLKTFHLKAGDLFNSVAYLFLNALKLGNSGIEFRSRRANGFTDMHFNLKEGVLEIPPVTINDLFIAILVNSMAFEHCSNGSGCSKDVTAYVCFMSGLIRYSADVECLSSKGIISPFSYQNEEVAQFFATSENSFVLYHHPLLCLQPDDQFGKTTWCIYAAMLSRQSSRLHCLPDEA</sequence>
<dbReference type="SUPFAM" id="SSF52058">
    <property type="entry name" value="L domain-like"/>
    <property type="match status" value="2"/>
</dbReference>
<dbReference type="OrthoDB" id="2973320at2759"/>
<evidence type="ECO:0000259" key="7">
    <source>
        <dbReference type="Pfam" id="PF18052"/>
    </source>
</evidence>
<dbReference type="GO" id="GO:0043531">
    <property type="term" value="F:ADP binding"/>
    <property type="evidence" value="ECO:0007669"/>
    <property type="project" value="InterPro"/>
</dbReference>
<dbReference type="Proteomes" id="UP000188268">
    <property type="component" value="Unassembled WGS sequence"/>
</dbReference>
<gene>
    <name evidence="10" type="ORF">CCACVL1_02458</name>
</gene>
<dbReference type="CDD" id="cd14798">
    <property type="entry name" value="RX-CC_like"/>
    <property type="match status" value="1"/>
</dbReference>
<dbReference type="Gene3D" id="3.80.10.10">
    <property type="entry name" value="Ribonuclease Inhibitor"/>
    <property type="match status" value="2"/>
</dbReference>
<dbReference type="Pfam" id="PF03140">
    <property type="entry name" value="DUF247"/>
    <property type="match status" value="1"/>
</dbReference>
<dbReference type="InterPro" id="IPR004158">
    <property type="entry name" value="DUF247_pln"/>
</dbReference>
<dbReference type="InterPro" id="IPR038005">
    <property type="entry name" value="RX-like_CC"/>
</dbReference>
<reference evidence="10 11" key="1">
    <citation type="submission" date="2013-09" db="EMBL/GenBank/DDBJ databases">
        <title>Corchorus capsularis genome sequencing.</title>
        <authorList>
            <person name="Alam M."/>
            <person name="Haque M.S."/>
            <person name="Islam M.S."/>
            <person name="Emdad E.M."/>
            <person name="Islam M.M."/>
            <person name="Ahmed B."/>
            <person name="Halim A."/>
            <person name="Hossen Q.M.M."/>
            <person name="Hossain M.Z."/>
            <person name="Ahmed R."/>
            <person name="Khan M.M."/>
            <person name="Islam R."/>
            <person name="Rashid M.M."/>
            <person name="Khan S.A."/>
            <person name="Rahman M.S."/>
            <person name="Alam M."/>
        </authorList>
    </citation>
    <scope>NUCLEOTIDE SEQUENCE [LARGE SCALE GENOMIC DNA]</scope>
    <source>
        <strain evidence="11">cv. CVL-1</strain>
        <tissue evidence="10">Whole seedling</tissue>
    </source>
</reference>
<keyword evidence="5" id="KW-0067">ATP-binding</keyword>